<comment type="caution">
    <text evidence="2">The sequence shown here is derived from an EMBL/GenBank/DDBJ whole genome shotgun (WGS) entry which is preliminary data.</text>
</comment>
<accession>A0A8S2K9L8</accession>
<dbReference type="Proteomes" id="UP000682733">
    <property type="component" value="Unassembled WGS sequence"/>
</dbReference>
<name>A0A8S2K9L8_9BILA</name>
<evidence type="ECO:0000313" key="1">
    <source>
        <dbReference type="EMBL" id="CAF1077402.1"/>
    </source>
</evidence>
<dbReference type="Proteomes" id="UP000677228">
    <property type="component" value="Unassembled WGS sequence"/>
</dbReference>
<evidence type="ECO:0000313" key="3">
    <source>
        <dbReference type="Proteomes" id="UP000682733"/>
    </source>
</evidence>
<sequence length="66" mass="7334">MCLTIVRATRLSIVSRDNDIYIDDTSTHRIVKYTSSNPALSVTVADLNRVTGRIAGNGRDQLSEPW</sequence>
<evidence type="ECO:0000313" key="2">
    <source>
        <dbReference type="EMBL" id="CAF3840995.1"/>
    </source>
</evidence>
<reference evidence="2" key="1">
    <citation type="submission" date="2021-02" db="EMBL/GenBank/DDBJ databases">
        <authorList>
            <person name="Nowell W R."/>
        </authorList>
    </citation>
    <scope>NUCLEOTIDE SEQUENCE</scope>
</reference>
<gene>
    <name evidence="1" type="ORF">OVA965_LOCUS18196</name>
    <name evidence="2" type="ORF">TMI583_LOCUS18208</name>
</gene>
<dbReference type="EMBL" id="CAJNOK010008966">
    <property type="protein sequence ID" value="CAF1077402.1"/>
    <property type="molecule type" value="Genomic_DNA"/>
</dbReference>
<organism evidence="2 3">
    <name type="scientific">Didymodactylos carnosus</name>
    <dbReference type="NCBI Taxonomy" id="1234261"/>
    <lineage>
        <taxon>Eukaryota</taxon>
        <taxon>Metazoa</taxon>
        <taxon>Spiralia</taxon>
        <taxon>Gnathifera</taxon>
        <taxon>Rotifera</taxon>
        <taxon>Eurotatoria</taxon>
        <taxon>Bdelloidea</taxon>
        <taxon>Philodinida</taxon>
        <taxon>Philodinidae</taxon>
        <taxon>Didymodactylos</taxon>
    </lineage>
</organism>
<protein>
    <submittedName>
        <fullName evidence="2">Uncharacterized protein</fullName>
    </submittedName>
</protein>
<dbReference type="EMBL" id="CAJOBA010008983">
    <property type="protein sequence ID" value="CAF3840995.1"/>
    <property type="molecule type" value="Genomic_DNA"/>
</dbReference>
<proteinExistence type="predicted"/>
<dbReference type="AlphaFoldDB" id="A0A8S2K9L8"/>